<dbReference type="SUPFAM" id="SSF46894">
    <property type="entry name" value="C-terminal effector domain of the bipartite response regulators"/>
    <property type="match status" value="1"/>
</dbReference>
<dbReference type="EMBL" id="SPAZ01000206">
    <property type="protein sequence ID" value="TQE29139.1"/>
    <property type="molecule type" value="Genomic_DNA"/>
</dbReference>
<evidence type="ECO:0000313" key="3">
    <source>
        <dbReference type="EMBL" id="TQE29139.1"/>
    </source>
</evidence>
<evidence type="ECO:0000256" key="1">
    <source>
        <dbReference type="SAM" id="MobiDB-lite"/>
    </source>
</evidence>
<feature type="region of interest" description="Disordered" evidence="1">
    <location>
        <begin position="1"/>
        <end position="26"/>
    </location>
</feature>
<accession>A0AAE8W2H3</accession>
<dbReference type="AlphaFoldDB" id="A0AAE8W2H3"/>
<dbReference type="InterPro" id="IPR000792">
    <property type="entry name" value="Tscrpt_reg_LuxR_C"/>
</dbReference>
<organism evidence="3 4">
    <name type="scientific">Streptomyces ipomoeae</name>
    <dbReference type="NCBI Taxonomy" id="103232"/>
    <lineage>
        <taxon>Bacteria</taxon>
        <taxon>Bacillati</taxon>
        <taxon>Actinomycetota</taxon>
        <taxon>Actinomycetes</taxon>
        <taxon>Kitasatosporales</taxon>
        <taxon>Streptomycetaceae</taxon>
        <taxon>Streptomyces</taxon>
    </lineage>
</organism>
<evidence type="ECO:0000259" key="2">
    <source>
        <dbReference type="SMART" id="SM00421"/>
    </source>
</evidence>
<reference evidence="3 4" key="1">
    <citation type="submission" date="2019-03" db="EMBL/GenBank/DDBJ databases">
        <title>Comparative genomic analyses of the sweetpotato soil rot pathogen, Streptomyces ipomoeae.</title>
        <authorList>
            <person name="Ruschel Soares N."/>
            <person name="Badger J.H."/>
            <person name="Huguet-Tapia J.C."/>
            <person name="Clark C.A."/>
            <person name="Pettis G.S."/>
        </authorList>
    </citation>
    <scope>NUCLEOTIDE SEQUENCE [LARGE SCALE GENOMIC DNA]</scope>
    <source>
        <strain evidence="3 4">88-35</strain>
    </source>
</reference>
<protein>
    <recommendedName>
        <fullName evidence="2">HTH luxR-type domain-containing protein</fullName>
    </recommendedName>
</protein>
<evidence type="ECO:0000313" key="4">
    <source>
        <dbReference type="Proteomes" id="UP000318720"/>
    </source>
</evidence>
<dbReference type="GO" id="GO:0003677">
    <property type="term" value="F:DNA binding"/>
    <property type="evidence" value="ECO:0007669"/>
    <property type="project" value="InterPro"/>
</dbReference>
<name>A0AAE8W2H3_9ACTN</name>
<proteinExistence type="predicted"/>
<comment type="caution">
    <text evidence="3">The sequence shown here is derived from an EMBL/GenBank/DDBJ whole genome shotgun (WGS) entry which is preliminary data.</text>
</comment>
<feature type="domain" description="HTH luxR-type" evidence="2">
    <location>
        <begin position="33"/>
        <end position="89"/>
    </location>
</feature>
<dbReference type="InterPro" id="IPR036388">
    <property type="entry name" value="WH-like_DNA-bd_sf"/>
</dbReference>
<sequence length="187" mass="20058">MADPRLITTTASPRKEGTYNPVSARSARPSTTLLDLAPAQVRIAKKIAEGKSTEAIASDLAITQGTIRIQVRHCGQKLGVSGRPAVVHACYVTGKLTRPEKTSSPGAFSPEEIETWRAVAVGATPQSYADRARISRAEALRRIKALRERVRADNDPHLVTLGWTYGVLDESLVEMASGTVLRAAASV</sequence>
<dbReference type="Gene3D" id="1.10.10.10">
    <property type="entry name" value="Winged helix-like DNA-binding domain superfamily/Winged helix DNA-binding domain"/>
    <property type="match status" value="1"/>
</dbReference>
<gene>
    <name evidence="3" type="ORF">Sipo8835_25320</name>
</gene>
<dbReference type="SMART" id="SM00421">
    <property type="entry name" value="HTH_LUXR"/>
    <property type="match status" value="1"/>
</dbReference>
<dbReference type="Pfam" id="PF00196">
    <property type="entry name" value="GerE"/>
    <property type="match status" value="1"/>
</dbReference>
<dbReference type="InterPro" id="IPR016032">
    <property type="entry name" value="Sig_transdc_resp-reg_C-effctor"/>
</dbReference>
<dbReference type="GO" id="GO:0006355">
    <property type="term" value="P:regulation of DNA-templated transcription"/>
    <property type="evidence" value="ECO:0007669"/>
    <property type="project" value="InterPro"/>
</dbReference>
<dbReference type="Proteomes" id="UP000318720">
    <property type="component" value="Unassembled WGS sequence"/>
</dbReference>